<dbReference type="PANTHER" id="PTHR35996">
    <property type="entry name" value="OSJNBA0038O10.25 PROTEIN"/>
    <property type="match status" value="1"/>
</dbReference>
<dbReference type="Proteomes" id="UP000249390">
    <property type="component" value="Unassembled WGS sequence"/>
</dbReference>
<dbReference type="EMBL" id="NQVE01000188">
    <property type="protein sequence ID" value="RAL41282.1"/>
    <property type="molecule type" value="Genomic_DNA"/>
</dbReference>
<accession>A0A328D5Y5</accession>
<reference evidence="2 3" key="1">
    <citation type="submission" date="2018-06" db="EMBL/GenBank/DDBJ databases">
        <title>The Genome of Cuscuta australis (Dodder) Provides Insight into the Evolution of Plant Parasitism.</title>
        <authorList>
            <person name="Liu H."/>
        </authorList>
    </citation>
    <scope>NUCLEOTIDE SEQUENCE [LARGE SCALE GENOMIC DNA]</scope>
    <source>
        <strain evidence="3">cv. Yunnan</strain>
        <tissue evidence="2">Vines</tissue>
    </source>
</reference>
<dbReference type="Pfam" id="PF26369">
    <property type="entry name" value="UPF0426"/>
    <property type="match status" value="1"/>
</dbReference>
<organism evidence="2 3">
    <name type="scientific">Cuscuta australis</name>
    <dbReference type="NCBI Taxonomy" id="267555"/>
    <lineage>
        <taxon>Eukaryota</taxon>
        <taxon>Viridiplantae</taxon>
        <taxon>Streptophyta</taxon>
        <taxon>Embryophyta</taxon>
        <taxon>Tracheophyta</taxon>
        <taxon>Spermatophyta</taxon>
        <taxon>Magnoliopsida</taxon>
        <taxon>eudicotyledons</taxon>
        <taxon>Gunneridae</taxon>
        <taxon>Pentapetalae</taxon>
        <taxon>asterids</taxon>
        <taxon>lamiids</taxon>
        <taxon>Solanales</taxon>
        <taxon>Convolvulaceae</taxon>
        <taxon>Cuscuteae</taxon>
        <taxon>Cuscuta</taxon>
        <taxon>Cuscuta subgen. Grammica</taxon>
        <taxon>Cuscuta sect. Cleistogrammica</taxon>
    </lineage>
</organism>
<comment type="caution">
    <text evidence="2">The sequence shown here is derived from an EMBL/GenBank/DDBJ whole genome shotgun (WGS) entry which is preliminary data.</text>
</comment>
<evidence type="ECO:0000313" key="3">
    <source>
        <dbReference type="Proteomes" id="UP000249390"/>
    </source>
</evidence>
<dbReference type="PANTHER" id="PTHR35996:SF1">
    <property type="entry name" value="OS04G0528100 PROTEIN"/>
    <property type="match status" value="1"/>
</dbReference>
<protein>
    <submittedName>
        <fullName evidence="2">Uncharacterized protein</fullName>
    </submittedName>
</protein>
<evidence type="ECO:0000313" key="2">
    <source>
        <dbReference type="EMBL" id="RAL41282.1"/>
    </source>
</evidence>
<proteinExistence type="predicted"/>
<feature type="region of interest" description="Disordered" evidence="1">
    <location>
        <begin position="97"/>
        <end position="119"/>
    </location>
</feature>
<keyword evidence="3" id="KW-1185">Reference proteome</keyword>
<gene>
    <name evidence="2" type="ORF">DM860_010076</name>
</gene>
<sequence length="119" mass="13000">MSTGLSYNSSPAMLAAPPYPSAILSPRRNLKSRVSARANGIKSCFVDPIREKPIIKEALKEPVAFMGGMLAGLLRIDLNEDPLKEWVTRTVEASGVTPEEIHAAGENRPEETLQQIDIE</sequence>
<dbReference type="InterPro" id="IPR040278">
    <property type="entry name" value="UPF0426"/>
</dbReference>
<dbReference type="AlphaFoldDB" id="A0A328D5Y5"/>
<feature type="compositionally biased region" description="Basic and acidic residues" evidence="1">
    <location>
        <begin position="99"/>
        <end position="111"/>
    </location>
</feature>
<evidence type="ECO:0000256" key="1">
    <source>
        <dbReference type="SAM" id="MobiDB-lite"/>
    </source>
</evidence>
<name>A0A328D5Y5_9ASTE</name>